<dbReference type="Proteomes" id="UP000188603">
    <property type="component" value="Chromosome"/>
</dbReference>
<evidence type="ECO:0000313" key="3">
    <source>
        <dbReference type="Proteomes" id="UP000188603"/>
    </source>
</evidence>
<dbReference type="CDD" id="cd01994">
    <property type="entry name" value="AANH_PF0828-like"/>
    <property type="match status" value="1"/>
</dbReference>
<feature type="domain" description="Diphthamide synthase" evidence="1">
    <location>
        <begin position="2"/>
        <end position="215"/>
    </location>
</feature>
<protein>
    <recommendedName>
        <fullName evidence="1">Diphthamide synthase domain-containing protein</fullName>
    </recommendedName>
</protein>
<dbReference type="STRING" id="1471761.B0W44_05970"/>
<dbReference type="Gene3D" id="3.90.1490.10">
    <property type="entry name" value="putative n-type atp pyrophosphatase, domain 2"/>
    <property type="match status" value="1"/>
</dbReference>
<gene>
    <name evidence="2" type="ORF">B0W44_05970</name>
</gene>
<dbReference type="KEGG" id="ntr:B0W44_05970"/>
<dbReference type="SUPFAM" id="SSF52402">
    <property type="entry name" value="Adenine nucleotide alpha hydrolases-like"/>
    <property type="match status" value="1"/>
</dbReference>
<dbReference type="OrthoDB" id="3572539at2"/>
<dbReference type="AlphaFoldDB" id="A0A1U9K5Q1"/>
<dbReference type="Pfam" id="PF01902">
    <property type="entry name" value="Diphthami_syn_2"/>
    <property type="match status" value="1"/>
</dbReference>
<organism evidence="2 3">
    <name type="scientific">Novibacillus thermophilus</name>
    <dbReference type="NCBI Taxonomy" id="1471761"/>
    <lineage>
        <taxon>Bacteria</taxon>
        <taxon>Bacillati</taxon>
        <taxon>Bacillota</taxon>
        <taxon>Bacilli</taxon>
        <taxon>Bacillales</taxon>
        <taxon>Thermoactinomycetaceae</taxon>
        <taxon>Novibacillus</taxon>
    </lineage>
</organism>
<dbReference type="Gene3D" id="3.40.50.620">
    <property type="entry name" value="HUPs"/>
    <property type="match status" value="1"/>
</dbReference>
<accession>A0A1U9K5Q1</accession>
<keyword evidence="3" id="KW-1185">Reference proteome</keyword>
<dbReference type="RefSeq" id="WP_077719228.1">
    <property type="nucleotide sequence ID" value="NZ_CP019699.1"/>
</dbReference>
<sequence>MKKALLSWSGGKDCLLALERIRQQGTYDVVSLLTTVTEDVDRISMHGVRQSLLEAQAQSLQLPVTTVRIPPAANNDTYEQRMRETLEHFCDDGVDTVIFGDVFLTDVREYRERQLAQMGMRAHFPLWGEATDRLVQSFLAEGYKATTVCVDAEALPKRFVGRDLTPSFFKELPDTCDLCGENGEYHTFVYDGPAFRSPIPIVKGDIVLREKRFYYCDLLLDRQ</sequence>
<dbReference type="InterPro" id="IPR014729">
    <property type="entry name" value="Rossmann-like_a/b/a_fold"/>
</dbReference>
<evidence type="ECO:0000259" key="1">
    <source>
        <dbReference type="Pfam" id="PF01902"/>
    </source>
</evidence>
<reference evidence="2 3" key="1">
    <citation type="journal article" date="2015" name="Int. J. Syst. Evol. Microbiol.">
        <title>Novibacillus thermophilus gen. nov., sp. nov., a Gram-staining-negative and moderately thermophilic member of the family Thermoactinomycetaceae.</title>
        <authorList>
            <person name="Yang G."/>
            <person name="Chen J."/>
            <person name="Zhou S."/>
        </authorList>
    </citation>
    <scope>NUCLEOTIDE SEQUENCE [LARGE SCALE GENOMIC DNA]</scope>
    <source>
        <strain evidence="2 3">SG-1</strain>
    </source>
</reference>
<proteinExistence type="predicted"/>
<evidence type="ECO:0000313" key="2">
    <source>
        <dbReference type="EMBL" id="AQS55399.1"/>
    </source>
</evidence>
<name>A0A1U9K5Q1_9BACL</name>
<dbReference type="EMBL" id="CP019699">
    <property type="protein sequence ID" value="AQS55399.1"/>
    <property type="molecule type" value="Genomic_DNA"/>
</dbReference>
<dbReference type="InterPro" id="IPR002761">
    <property type="entry name" value="Diphthami_syn_dom"/>
</dbReference>